<dbReference type="PANTHER" id="PTHR43708">
    <property type="entry name" value="CONSERVED EXPRESSED OXIDOREDUCTASE (EUROFUNG)"/>
    <property type="match status" value="1"/>
</dbReference>
<dbReference type="AlphaFoldDB" id="A0A5C4MTJ8"/>
<keyword evidence="4" id="KW-1185">Reference proteome</keyword>
<dbReference type="OrthoDB" id="9815825at2"/>
<dbReference type="InterPro" id="IPR000683">
    <property type="entry name" value="Gfo/Idh/MocA-like_OxRdtase_N"/>
</dbReference>
<dbReference type="InterPro" id="IPR004104">
    <property type="entry name" value="Gfo/Idh/MocA-like_OxRdtase_C"/>
</dbReference>
<name>A0A5C4MTJ8_9RHOB</name>
<dbReference type="SUPFAM" id="SSF55347">
    <property type="entry name" value="Glyceraldehyde-3-phosphate dehydrogenase-like, C-terminal domain"/>
    <property type="match status" value="1"/>
</dbReference>
<feature type="domain" description="Gfo/Idh/MocA-like oxidoreductase N-terminal" evidence="1">
    <location>
        <begin position="77"/>
        <end position="200"/>
    </location>
</feature>
<dbReference type="EMBL" id="VDFU01000014">
    <property type="protein sequence ID" value="TNC48957.1"/>
    <property type="molecule type" value="Genomic_DNA"/>
</dbReference>
<comment type="caution">
    <text evidence="3">The sequence shown here is derived from an EMBL/GenBank/DDBJ whole genome shotgun (WGS) entry which is preliminary data.</text>
</comment>
<evidence type="ECO:0000313" key="4">
    <source>
        <dbReference type="Proteomes" id="UP000305887"/>
    </source>
</evidence>
<dbReference type="PROSITE" id="PS51318">
    <property type="entry name" value="TAT"/>
    <property type="match status" value="1"/>
</dbReference>
<dbReference type="Pfam" id="PF01408">
    <property type="entry name" value="GFO_IDH_MocA"/>
    <property type="match status" value="1"/>
</dbReference>
<dbReference type="Gene3D" id="3.30.360.10">
    <property type="entry name" value="Dihydrodipicolinate Reductase, domain 2"/>
    <property type="match status" value="1"/>
</dbReference>
<dbReference type="InterPro" id="IPR006311">
    <property type="entry name" value="TAT_signal"/>
</dbReference>
<gene>
    <name evidence="3" type="ORF">FHG66_12355</name>
</gene>
<dbReference type="PANTHER" id="PTHR43708:SF8">
    <property type="entry name" value="OXIDOREDUCTASE"/>
    <property type="match status" value="1"/>
</dbReference>
<dbReference type="InterPro" id="IPR036291">
    <property type="entry name" value="NAD(P)-bd_dom_sf"/>
</dbReference>
<sequence>MAEQIWTADVSRRGFMVGASGLAAGAVLAGASGPATAQEGQAPAGSVVRDANVPNELVGRPAEIQNELRQPEARRLGWAVAGLGHFATSYQIPALGRTRYSELKGLVSGNPEKAAEIARRTGVDQGSVYSYETFDQIADNPEIDVVYVITPNSLHRDLVVRAFEAGKHVMVEKPMATTPEDCEAMIAARDAAGKKLMVAYRAHFEPVNLMAATMIREGQLGDLTFMSSDHHRPLDPSTPKDQWRMRRELSGGGSFIDIGIYALNGTIWFMDEVPSALSARTWSPEGDERFAEVEAVCTVQLRFPSGRLATLSSGYIADKKRIDAWGSQAVAVLDPATEYMGNQLRVSTSEGTEDRQSEFGSQEQFTREIDHLSQAIMNDTDVLTPGEMGLRDVRLIQAIYQAAAETGRWIELNADGSVAG</sequence>
<dbReference type="SUPFAM" id="SSF51735">
    <property type="entry name" value="NAD(P)-binding Rossmann-fold domains"/>
    <property type="match status" value="1"/>
</dbReference>
<accession>A0A5C4MTJ8</accession>
<organism evidence="3 4">
    <name type="scientific">Rubellimicrobium rubrum</name>
    <dbReference type="NCBI Taxonomy" id="2585369"/>
    <lineage>
        <taxon>Bacteria</taxon>
        <taxon>Pseudomonadati</taxon>
        <taxon>Pseudomonadota</taxon>
        <taxon>Alphaproteobacteria</taxon>
        <taxon>Rhodobacterales</taxon>
        <taxon>Roseobacteraceae</taxon>
        <taxon>Rubellimicrobium</taxon>
    </lineage>
</organism>
<evidence type="ECO:0000259" key="1">
    <source>
        <dbReference type="Pfam" id="PF01408"/>
    </source>
</evidence>
<reference evidence="3 4" key="1">
    <citation type="submission" date="2019-06" db="EMBL/GenBank/DDBJ databases">
        <title>YIM 131921 draft genome.</title>
        <authorList>
            <person name="Jiang L."/>
        </authorList>
    </citation>
    <scope>NUCLEOTIDE SEQUENCE [LARGE SCALE GENOMIC DNA]</scope>
    <source>
        <strain evidence="3 4">YIM 131921</strain>
    </source>
</reference>
<dbReference type="Proteomes" id="UP000305887">
    <property type="component" value="Unassembled WGS sequence"/>
</dbReference>
<evidence type="ECO:0000313" key="3">
    <source>
        <dbReference type="EMBL" id="TNC48957.1"/>
    </source>
</evidence>
<protein>
    <submittedName>
        <fullName evidence="3">Gfo/Idh/MocA family oxidoreductase</fullName>
    </submittedName>
</protein>
<dbReference type="Gene3D" id="3.40.50.720">
    <property type="entry name" value="NAD(P)-binding Rossmann-like Domain"/>
    <property type="match status" value="1"/>
</dbReference>
<proteinExistence type="predicted"/>
<dbReference type="Pfam" id="PF02894">
    <property type="entry name" value="GFO_IDH_MocA_C"/>
    <property type="match status" value="1"/>
</dbReference>
<dbReference type="PRINTS" id="PR01775">
    <property type="entry name" value="GLFROXRDTASE"/>
</dbReference>
<feature type="domain" description="Gfo/Idh/MocA-like oxidoreductase C-terminal" evidence="2">
    <location>
        <begin position="214"/>
        <end position="412"/>
    </location>
</feature>
<dbReference type="InterPro" id="IPR051317">
    <property type="entry name" value="Gfo/Idh/MocA_oxidoreduct"/>
</dbReference>
<dbReference type="InterPro" id="IPR008354">
    <property type="entry name" value="Glc-Fru_OxRdtase_bac"/>
</dbReference>
<dbReference type="RefSeq" id="WP_139077200.1">
    <property type="nucleotide sequence ID" value="NZ_VDFU01000014.1"/>
</dbReference>
<evidence type="ECO:0000259" key="2">
    <source>
        <dbReference type="Pfam" id="PF02894"/>
    </source>
</evidence>
<dbReference type="GO" id="GO:0000166">
    <property type="term" value="F:nucleotide binding"/>
    <property type="evidence" value="ECO:0007669"/>
    <property type="project" value="InterPro"/>
</dbReference>